<dbReference type="AlphaFoldDB" id="A0A0A9H4F2"/>
<reference evidence="1" key="2">
    <citation type="journal article" date="2015" name="Data Brief">
        <title>Shoot transcriptome of the giant reed, Arundo donax.</title>
        <authorList>
            <person name="Barrero R.A."/>
            <person name="Guerrero F.D."/>
            <person name="Moolhuijzen P."/>
            <person name="Goolsby J.A."/>
            <person name="Tidwell J."/>
            <person name="Bellgard S.E."/>
            <person name="Bellgard M.I."/>
        </authorList>
    </citation>
    <scope>NUCLEOTIDE SEQUENCE</scope>
    <source>
        <tissue evidence="1">Shoot tissue taken approximately 20 cm above the soil surface</tissue>
    </source>
</reference>
<name>A0A0A9H4F2_ARUDO</name>
<evidence type="ECO:0000313" key="1">
    <source>
        <dbReference type="EMBL" id="JAE30664.1"/>
    </source>
</evidence>
<dbReference type="EMBL" id="GBRH01167232">
    <property type="protein sequence ID" value="JAE30664.1"/>
    <property type="molecule type" value="Transcribed_RNA"/>
</dbReference>
<proteinExistence type="predicted"/>
<accession>A0A0A9H4F2</accession>
<reference evidence="1" key="1">
    <citation type="submission" date="2014-09" db="EMBL/GenBank/DDBJ databases">
        <authorList>
            <person name="Magalhaes I.L.F."/>
            <person name="Oliveira U."/>
            <person name="Santos F.R."/>
            <person name="Vidigal T.H.D.A."/>
            <person name="Brescovit A.D."/>
            <person name="Santos A.J."/>
        </authorList>
    </citation>
    <scope>NUCLEOTIDE SEQUENCE</scope>
    <source>
        <tissue evidence="1">Shoot tissue taken approximately 20 cm above the soil surface</tissue>
    </source>
</reference>
<organism evidence="1">
    <name type="scientific">Arundo donax</name>
    <name type="common">Giant reed</name>
    <name type="synonym">Donax arundinaceus</name>
    <dbReference type="NCBI Taxonomy" id="35708"/>
    <lineage>
        <taxon>Eukaryota</taxon>
        <taxon>Viridiplantae</taxon>
        <taxon>Streptophyta</taxon>
        <taxon>Embryophyta</taxon>
        <taxon>Tracheophyta</taxon>
        <taxon>Spermatophyta</taxon>
        <taxon>Magnoliopsida</taxon>
        <taxon>Liliopsida</taxon>
        <taxon>Poales</taxon>
        <taxon>Poaceae</taxon>
        <taxon>PACMAD clade</taxon>
        <taxon>Arundinoideae</taxon>
        <taxon>Arundineae</taxon>
        <taxon>Arundo</taxon>
    </lineage>
</organism>
<sequence>MSVSKSGNRIKWNGVMPHKNLPLELFAQYNQQ</sequence>
<protein>
    <submittedName>
        <fullName evidence="1">Uncharacterized protein</fullName>
    </submittedName>
</protein>